<name>A0A0D6N2Q3_9PROT</name>
<evidence type="ECO:0000313" key="8">
    <source>
        <dbReference type="EMBL" id="GEL58237.1"/>
    </source>
</evidence>
<evidence type="ECO:0000313" key="7">
    <source>
        <dbReference type="EMBL" id="GAN60267.1"/>
    </source>
</evidence>
<evidence type="ECO:0000256" key="1">
    <source>
        <dbReference type="ARBA" id="ARBA00004496"/>
    </source>
</evidence>
<feature type="domain" description="RecX second three-helical" evidence="6">
    <location>
        <begin position="87"/>
        <end position="127"/>
    </location>
</feature>
<dbReference type="Proteomes" id="UP000032671">
    <property type="component" value="Unassembled WGS sequence"/>
</dbReference>
<evidence type="ECO:0000256" key="5">
    <source>
        <dbReference type="SAM" id="MobiDB-lite"/>
    </source>
</evidence>
<dbReference type="EMBL" id="BAMV01000010">
    <property type="protein sequence ID" value="GAN60267.1"/>
    <property type="molecule type" value="Genomic_DNA"/>
</dbReference>
<dbReference type="InterPro" id="IPR053924">
    <property type="entry name" value="RecX_HTH_2nd"/>
</dbReference>
<dbReference type="Proteomes" id="UP000321891">
    <property type="component" value="Unassembled WGS sequence"/>
</dbReference>
<comment type="caution">
    <text evidence="7">The sequence shown here is derived from an EMBL/GenBank/DDBJ whole genome shotgun (WGS) entry which is preliminary data.</text>
</comment>
<evidence type="ECO:0000256" key="3">
    <source>
        <dbReference type="ARBA" id="ARBA00018111"/>
    </source>
</evidence>
<dbReference type="AlphaFoldDB" id="A0A0D6N2Q3"/>
<reference evidence="8 10" key="2">
    <citation type="submission" date="2019-07" db="EMBL/GenBank/DDBJ databases">
        <title>Whole genome shotgun sequence of Acetobacter cibinongensis NBRC 16605.</title>
        <authorList>
            <person name="Hosoyama A."/>
            <person name="Uohara A."/>
            <person name="Ohji S."/>
            <person name="Ichikawa N."/>
        </authorList>
    </citation>
    <scope>NUCLEOTIDE SEQUENCE [LARGE SCALE GENOMIC DNA]</scope>
    <source>
        <strain evidence="8 10">NBRC 16605</strain>
    </source>
</reference>
<accession>A0A0D6N2Q3</accession>
<keyword evidence="10" id="KW-1185">Reference proteome</keyword>
<evidence type="ECO:0000259" key="6">
    <source>
        <dbReference type="Pfam" id="PF02631"/>
    </source>
</evidence>
<keyword evidence="4" id="KW-0963">Cytoplasm</keyword>
<protein>
    <recommendedName>
        <fullName evidence="3">Regulatory protein RecX</fullName>
    </recommendedName>
</protein>
<comment type="similarity">
    <text evidence="2">Belongs to the RecX family.</text>
</comment>
<organism evidence="7 9">
    <name type="scientific">Acetobacter cibinongensis</name>
    <dbReference type="NCBI Taxonomy" id="146475"/>
    <lineage>
        <taxon>Bacteria</taxon>
        <taxon>Pseudomonadati</taxon>
        <taxon>Pseudomonadota</taxon>
        <taxon>Alphaproteobacteria</taxon>
        <taxon>Acetobacterales</taxon>
        <taxon>Acetobacteraceae</taxon>
        <taxon>Acetobacter</taxon>
    </lineage>
</organism>
<comment type="subcellular location">
    <subcellularLocation>
        <location evidence="1">Cytoplasm</location>
    </subcellularLocation>
</comment>
<dbReference type="Pfam" id="PF02631">
    <property type="entry name" value="RecX_HTH2"/>
    <property type="match status" value="1"/>
</dbReference>
<reference evidence="7 9" key="1">
    <citation type="submission" date="2012-11" db="EMBL/GenBank/DDBJ databases">
        <title>Whole genome sequence of Acetobacter cibinongensis 4H-1.</title>
        <authorList>
            <person name="Azuma Y."/>
            <person name="Higashiura N."/>
            <person name="Hirakawa H."/>
            <person name="Matsushita K."/>
        </authorList>
    </citation>
    <scope>NUCLEOTIDE SEQUENCE [LARGE SCALE GENOMIC DNA]</scope>
    <source>
        <strain evidence="7 9">4H-1</strain>
    </source>
</reference>
<dbReference type="EMBL" id="BJVU01000002">
    <property type="protein sequence ID" value="GEL58237.1"/>
    <property type="molecule type" value="Genomic_DNA"/>
</dbReference>
<evidence type="ECO:0000256" key="2">
    <source>
        <dbReference type="ARBA" id="ARBA00009695"/>
    </source>
</evidence>
<proteinExistence type="inferred from homology"/>
<evidence type="ECO:0000256" key="4">
    <source>
        <dbReference type="ARBA" id="ARBA00022490"/>
    </source>
</evidence>
<dbReference type="STRING" id="1231339.Abci_010_132"/>
<evidence type="ECO:0000313" key="10">
    <source>
        <dbReference type="Proteomes" id="UP000321891"/>
    </source>
</evidence>
<gene>
    <name evidence="7" type="ORF">Abci_010_132</name>
    <name evidence="8" type="ORF">ACI01nite_08390</name>
</gene>
<dbReference type="RefSeq" id="WP_048838322.1">
    <property type="nucleotide sequence ID" value="NZ_BAMV01000010.1"/>
</dbReference>
<evidence type="ECO:0000313" key="9">
    <source>
        <dbReference type="Proteomes" id="UP000032671"/>
    </source>
</evidence>
<feature type="region of interest" description="Disordered" evidence="5">
    <location>
        <begin position="163"/>
        <end position="182"/>
    </location>
</feature>
<sequence>MALSHLPSDCPSPPDKAALREAALAHLARFATTQHGLEQVLLRRVARWERAALKAGADREDIAAHMAALRPVVQAVAADMVQLGAVDDDAFARARAKRLTRSGRSGKAVQAHLAAKGVEAEVRAAALQGVVEGFSARETELSAALTAARKRRLGPFANLPRLRRDASSVEGEETQEERRLRGMAERQKALGVFARSGFGRDIAEQVLDMDPEEAAQWVERLKSES</sequence>
<accession>A0A6N3SNA0</accession>